<feature type="transmembrane region" description="Helical" evidence="1">
    <location>
        <begin position="16"/>
        <end position="37"/>
    </location>
</feature>
<proteinExistence type="predicted"/>
<feature type="transmembrane region" description="Helical" evidence="1">
    <location>
        <begin position="322"/>
        <end position="348"/>
    </location>
</feature>
<keyword evidence="1" id="KW-0472">Membrane</keyword>
<name>A0AAE3T999_9RHOB</name>
<dbReference type="EMBL" id="JARGYC010000018">
    <property type="protein sequence ID" value="MDF0600789.1"/>
    <property type="molecule type" value="Genomic_DNA"/>
</dbReference>
<dbReference type="InterPro" id="IPR010295">
    <property type="entry name" value="DUF898"/>
</dbReference>
<feature type="transmembrane region" description="Helical" evidence="1">
    <location>
        <begin position="224"/>
        <end position="242"/>
    </location>
</feature>
<evidence type="ECO:0000256" key="1">
    <source>
        <dbReference type="SAM" id="Phobius"/>
    </source>
</evidence>
<keyword evidence="3" id="KW-1185">Reference proteome</keyword>
<reference evidence="2" key="1">
    <citation type="submission" date="2023-03" db="EMBL/GenBank/DDBJ databases">
        <title>Multiphase analysis and comparison of six strains from genera Psychromarinibacter, Lutimaribacter, and Maritimibacter, including a novel species: Psychromarinibacter sediminicola sp. nov.</title>
        <authorList>
            <person name="Wang Y.-H."/>
            <person name="Ye M.-Q."/>
            <person name="Du Z.-J."/>
        </authorList>
    </citation>
    <scope>NUCLEOTIDE SEQUENCE</scope>
    <source>
        <strain evidence="2">C21-152</strain>
    </source>
</reference>
<keyword evidence="1" id="KW-1133">Transmembrane helix</keyword>
<dbReference type="Proteomes" id="UP001220964">
    <property type="component" value="Unassembled WGS sequence"/>
</dbReference>
<dbReference type="Pfam" id="PF05987">
    <property type="entry name" value="DUF898"/>
    <property type="match status" value="1"/>
</dbReference>
<feature type="transmembrane region" description="Helical" evidence="1">
    <location>
        <begin position="131"/>
        <end position="147"/>
    </location>
</feature>
<protein>
    <submittedName>
        <fullName evidence="2">DUF898 family protein</fullName>
    </submittedName>
</protein>
<accession>A0AAE3T999</accession>
<evidence type="ECO:0000313" key="2">
    <source>
        <dbReference type="EMBL" id="MDF0600789.1"/>
    </source>
</evidence>
<feature type="transmembrane region" description="Helical" evidence="1">
    <location>
        <begin position="67"/>
        <end position="94"/>
    </location>
</feature>
<organism evidence="2 3">
    <name type="scientific">Psychromarinibacter sediminicola</name>
    <dbReference type="NCBI Taxonomy" id="3033385"/>
    <lineage>
        <taxon>Bacteria</taxon>
        <taxon>Pseudomonadati</taxon>
        <taxon>Pseudomonadota</taxon>
        <taxon>Alphaproteobacteria</taxon>
        <taxon>Rhodobacterales</taxon>
        <taxon>Paracoccaceae</taxon>
        <taxon>Psychromarinibacter</taxon>
    </lineage>
</organism>
<comment type="caution">
    <text evidence="2">The sequence shown here is derived from an EMBL/GenBank/DDBJ whole genome shotgun (WGS) entry which is preliminary data.</text>
</comment>
<feature type="transmembrane region" description="Helical" evidence="1">
    <location>
        <begin position="153"/>
        <end position="171"/>
    </location>
</feature>
<dbReference type="RefSeq" id="WP_275566931.1">
    <property type="nucleotide sequence ID" value="NZ_JARGYC010000018.1"/>
</dbReference>
<keyword evidence="1" id="KW-0812">Transmembrane</keyword>
<feature type="transmembrane region" description="Helical" evidence="1">
    <location>
        <begin position="192"/>
        <end position="218"/>
    </location>
</feature>
<evidence type="ECO:0000313" key="3">
    <source>
        <dbReference type="Proteomes" id="UP001220964"/>
    </source>
</evidence>
<sequence>MEEVLDTEFRGRRGRLFWMALRFSILNVLTLGLYRFWMKTRLRRYYWSSVRPGGLPLEYTGRPLEKLLGFLIAVTFLAFYIGLVNLVLMFLSLSLLNHDYGAYAISFVGVIPFIFYAAYRRRRYMMARTRWRGLRFGLAPGAWGYAWRAIGHWLLTILTAGLLWPRMTFWLEKYRTDRTHYGNLRLEQTGRWTMLFPAIVPLILGLLFCAAVIVVSIWQEERQVMTGLVLGLPWLVYGLAHYRTVTFRRLTEAKTAGAIGFRAAPRPWRVFRIYMLGTTLIVLAVLAFFSLLGLVLAAFFAGNLDELGVIAELPERLRGLPTWAKAVLALVVYFNAFVFWDVLTHVFLTFPLWRHFAETLQVTGAPALAAVRQRPRDAAQEAEGFAEALDVGAAI</sequence>
<gene>
    <name evidence="2" type="ORF">P1J78_08610</name>
</gene>
<feature type="transmembrane region" description="Helical" evidence="1">
    <location>
        <begin position="100"/>
        <end position="119"/>
    </location>
</feature>
<dbReference type="AlphaFoldDB" id="A0AAE3T999"/>
<feature type="transmembrane region" description="Helical" evidence="1">
    <location>
        <begin position="273"/>
        <end position="302"/>
    </location>
</feature>